<dbReference type="CDD" id="cd04496">
    <property type="entry name" value="SSB_OBF"/>
    <property type="match status" value="1"/>
</dbReference>
<evidence type="ECO:0000256" key="2">
    <source>
        <dbReference type="PIRNR" id="PIRNR002070"/>
    </source>
</evidence>
<keyword evidence="1 2" id="KW-0238">DNA-binding</keyword>
<dbReference type="KEGG" id="nmv:NITMOv2_3060"/>
<evidence type="ECO:0000256" key="1">
    <source>
        <dbReference type="ARBA" id="ARBA00023125"/>
    </source>
</evidence>
<dbReference type="NCBIfam" id="TIGR00621">
    <property type="entry name" value="ssb"/>
    <property type="match status" value="1"/>
</dbReference>
<dbReference type="InterPro" id="IPR012340">
    <property type="entry name" value="NA-bd_OB-fold"/>
</dbReference>
<dbReference type="Pfam" id="PF00436">
    <property type="entry name" value="SSB"/>
    <property type="match status" value="1"/>
</dbReference>
<dbReference type="PROSITE" id="PS50935">
    <property type="entry name" value="SSB"/>
    <property type="match status" value="1"/>
</dbReference>
<dbReference type="GO" id="GO:0006260">
    <property type="term" value="P:DNA replication"/>
    <property type="evidence" value="ECO:0007669"/>
    <property type="project" value="InterPro"/>
</dbReference>
<organism evidence="4 5">
    <name type="scientific">Nitrospira moscoviensis</name>
    <dbReference type="NCBI Taxonomy" id="42253"/>
    <lineage>
        <taxon>Bacteria</taxon>
        <taxon>Pseudomonadati</taxon>
        <taxon>Nitrospirota</taxon>
        <taxon>Nitrospiria</taxon>
        <taxon>Nitrospirales</taxon>
        <taxon>Nitrospiraceae</taxon>
        <taxon>Nitrospira</taxon>
    </lineage>
</organism>
<name>A0A0K2GF40_NITMO</name>
<dbReference type="SUPFAM" id="SSF50249">
    <property type="entry name" value="Nucleic acid-binding proteins"/>
    <property type="match status" value="1"/>
</dbReference>
<dbReference type="OrthoDB" id="9809878at2"/>
<dbReference type="InterPro" id="IPR011344">
    <property type="entry name" value="ssDNA-bd"/>
</dbReference>
<keyword evidence="5" id="KW-1185">Reference proteome</keyword>
<accession>A0A0K2GF40</accession>
<dbReference type="GO" id="GO:0003697">
    <property type="term" value="F:single-stranded DNA binding"/>
    <property type="evidence" value="ECO:0007669"/>
    <property type="project" value="InterPro"/>
</dbReference>
<dbReference type="PANTHER" id="PTHR10302">
    <property type="entry name" value="SINGLE-STRANDED DNA-BINDING PROTEIN"/>
    <property type="match status" value="1"/>
</dbReference>
<dbReference type="PIRSF" id="PIRSF002070">
    <property type="entry name" value="SSB"/>
    <property type="match status" value="1"/>
</dbReference>
<dbReference type="STRING" id="42253.NITMOv2_3060"/>
<dbReference type="GO" id="GO:0009295">
    <property type="term" value="C:nucleoid"/>
    <property type="evidence" value="ECO:0007669"/>
    <property type="project" value="TreeGrafter"/>
</dbReference>
<sequence length="115" mass="12734">MRTFAKGTINGRLTTDPVIRTVADKSVCNLRLAVDGLPSRKTGEKRPSSYFSVVVWGRLAESCRNLVKGQEVYVEGNLQTRTRETDGQASVTYIELNARTINFGNLPRSAMQRAA</sequence>
<reference evidence="4 5" key="1">
    <citation type="journal article" date="2015" name="Proc. Natl. Acad. Sci. U.S.A.">
        <title>Expanded metabolic versatility of ubiquitous nitrite-oxidizing bacteria from the genus Nitrospira.</title>
        <authorList>
            <person name="Koch H."/>
            <person name="Lucker S."/>
            <person name="Albertsen M."/>
            <person name="Kitzinger K."/>
            <person name="Herbold C."/>
            <person name="Spieck E."/>
            <person name="Nielsen P.H."/>
            <person name="Wagner M."/>
            <person name="Daims H."/>
        </authorList>
    </citation>
    <scope>NUCLEOTIDE SEQUENCE [LARGE SCALE GENOMIC DNA]</scope>
    <source>
        <strain evidence="4 5">NSP M-1</strain>
    </source>
</reference>
<evidence type="ECO:0000256" key="3">
    <source>
        <dbReference type="RuleBase" id="RU000524"/>
    </source>
</evidence>
<protein>
    <recommendedName>
        <fullName evidence="2 3">Single-stranded DNA-binding protein</fullName>
    </recommendedName>
</protein>
<evidence type="ECO:0000313" key="4">
    <source>
        <dbReference type="EMBL" id="ALA59459.1"/>
    </source>
</evidence>
<dbReference type="EMBL" id="CP011801">
    <property type="protein sequence ID" value="ALA59459.1"/>
    <property type="molecule type" value="Genomic_DNA"/>
</dbReference>
<dbReference type="AlphaFoldDB" id="A0A0K2GF40"/>
<proteinExistence type="predicted"/>
<dbReference type="PANTHER" id="PTHR10302:SF27">
    <property type="entry name" value="SINGLE-STRANDED DNA-BINDING PROTEIN"/>
    <property type="match status" value="1"/>
</dbReference>
<dbReference type="InterPro" id="IPR000424">
    <property type="entry name" value="Primosome_PriB/ssb"/>
</dbReference>
<dbReference type="PATRIC" id="fig|42253.5.peg.3017"/>
<dbReference type="Proteomes" id="UP000069205">
    <property type="component" value="Chromosome"/>
</dbReference>
<dbReference type="RefSeq" id="WP_053380463.1">
    <property type="nucleotide sequence ID" value="NZ_CP011801.1"/>
</dbReference>
<evidence type="ECO:0000313" key="5">
    <source>
        <dbReference type="Proteomes" id="UP000069205"/>
    </source>
</evidence>
<dbReference type="Gene3D" id="2.40.50.140">
    <property type="entry name" value="Nucleic acid-binding proteins"/>
    <property type="match status" value="1"/>
</dbReference>
<gene>
    <name evidence="4" type="ORF">NITMOv2_3060</name>
</gene>